<dbReference type="AlphaFoldDB" id="W9QEG0"/>
<name>W9QEG0_9ROSA</name>
<comment type="similarity">
    <text evidence="2 5">Belongs to the OSBP family.</text>
</comment>
<evidence type="ECO:0000256" key="2">
    <source>
        <dbReference type="ARBA" id="ARBA00008842"/>
    </source>
</evidence>
<dbReference type="EMBL" id="KE343500">
    <property type="protein sequence ID" value="EXB30990.1"/>
    <property type="molecule type" value="Genomic_DNA"/>
</dbReference>
<gene>
    <name evidence="6" type="ORF">L484_016851</name>
</gene>
<keyword evidence="7" id="KW-1185">Reference proteome</keyword>
<dbReference type="eggNOG" id="KOG2210">
    <property type="taxonomic scope" value="Eukaryota"/>
</dbReference>
<keyword evidence="4" id="KW-0446">Lipid-binding</keyword>
<accession>W9QEG0</accession>
<dbReference type="PANTHER" id="PTHR10972">
    <property type="entry name" value="OXYSTEROL-BINDING PROTEIN-RELATED"/>
    <property type="match status" value="1"/>
</dbReference>
<organism evidence="6 7">
    <name type="scientific">Morus notabilis</name>
    <dbReference type="NCBI Taxonomy" id="981085"/>
    <lineage>
        <taxon>Eukaryota</taxon>
        <taxon>Viridiplantae</taxon>
        <taxon>Streptophyta</taxon>
        <taxon>Embryophyta</taxon>
        <taxon>Tracheophyta</taxon>
        <taxon>Spermatophyta</taxon>
        <taxon>Magnoliopsida</taxon>
        <taxon>eudicotyledons</taxon>
        <taxon>Gunneridae</taxon>
        <taxon>Pentapetalae</taxon>
        <taxon>rosids</taxon>
        <taxon>fabids</taxon>
        <taxon>Rosales</taxon>
        <taxon>Moraceae</taxon>
        <taxon>Moreae</taxon>
        <taxon>Morus</taxon>
    </lineage>
</organism>
<dbReference type="SUPFAM" id="SSF144000">
    <property type="entry name" value="Oxysterol-binding protein-like"/>
    <property type="match status" value="1"/>
</dbReference>
<dbReference type="GO" id="GO:0032934">
    <property type="term" value="F:sterol binding"/>
    <property type="evidence" value="ECO:0007669"/>
    <property type="project" value="TreeGrafter"/>
</dbReference>
<proteinExistence type="inferred from homology"/>
<dbReference type="PANTHER" id="PTHR10972:SF102">
    <property type="entry name" value="OXYSTEROL-BINDING PROTEIN"/>
    <property type="match status" value="1"/>
</dbReference>
<protein>
    <recommendedName>
        <fullName evidence="8">Oxysterol-binding protein-related protein 4B</fullName>
    </recommendedName>
</protein>
<evidence type="ECO:0008006" key="8">
    <source>
        <dbReference type="Google" id="ProtNLM"/>
    </source>
</evidence>
<evidence type="ECO:0000256" key="4">
    <source>
        <dbReference type="ARBA" id="ARBA00023121"/>
    </source>
</evidence>
<evidence type="ECO:0000313" key="6">
    <source>
        <dbReference type="EMBL" id="EXB30990.1"/>
    </source>
</evidence>
<dbReference type="GO" id="GO:0016020">
    <property type="term" value="C:membrane"/>
    <property type="evidence" value="ECO:0007669"/>
    <property type="project" value="TreeGrafter"/>
</dbReference>
<dbReference type="GO" id="GO:0005829">
    <property type="term" value="C:cytosol"/>
    <property type="evidence" value="ECO:0007669"/>
    <property type="project" value="TreeGrafter"/>
</dbReference>
<dbReference type="PROSITE" id="PS01013">
    <property type="entry name" value="OSBP"/>
    <property type="match status" value="1"/>
</dbReference>
<dbReference type="Proteomes" id="UP000030645">
    <property type="component" value="Unassembled WGS sequence"/>
</dbReference>
<dbReference type="Pfam" id="PF01237">
    <property type="entry name" value="Oxysterol_BP"/>
    <property type="match status" value="1"/>
</dbReference>
<dbReference type="InterPro" id="IPR037239">
    <property type="entry name" value="OSBP_sf"/>
</dbReference>
<dbReference type="InterPro" id="IPR018494">
    <property type="entry name" value="Oxysterol-bd_CS"/>
</dbReference>
<evidence type="ECO:0000313" key="7">
    <source>
        <dbReference type="Proteomes" id="UP000030645"/>
    </source>
</evidence>
<comment type="function">
    <text evidence="1">May be involved in the transport of sterols.</text>
</comment>
<dbReference type="Gene3D" id="2.40.160.120">
    <property type="match status" value="1"/>
</dbReference>
<sequence length="354" mass="39429">MLGKCNSGESPLERFIAVVAWSISTMRPMIFGFAPYNSILGETHHVSRGSLNVLLEQISHHPPVTALYATDEKDNLEVLCCLHPTPKFYGTSVEVVMHGKRKLKLLNHGETYTLSSPKIWVKFLPVPAIEWIGTCGIRCPETGLEAELTYGGKSFLGLRGNARSIKGKIFDSSSLKPLYEIGGHWDRTITLKDLDSGETRVIYNAKEVLCGLKTPIVKDPKHRRCGGVWDLCAAANERRLPCSGPLSLPPFHDLVSRVLTESHSECLRYKGVLPSEAAVVWGEVSQGILSGEWGKATEAKKTVEERQRELLRERKSRGETWIPKHFIVSYNKEDGWDCSPKEKIVPPASIVVPF</sequence>
<dbReference type="FunFam" id="3.30.70.3490:FF:000007">
    <property type="entry name" value="Oxysterol-binding protein-related protein 4B"/>
    <property type="match status" value="1"/>
</dbReference>
<dbReference type="FunFam" id="2.40.160.120:FF:000011">
    <property type="entry name" value="Oxysterol-binding protein-related protein 4C"/>
    <property type="match status" value="1"/>
</dbReference>
<keyword evidence="3" id="KW-0445">Lipid transport</keyword>
<evidence type="ECO:0000256" key="3">
    <source>
        <dbReference type="ARBA" id="ARBA00023055"/>
    </source>
</evidence>
<dbReference type="InterPro" id="IPR000648">
    <property type="entry name" value="Oxysterol-bd"/>
</dbReference>
<evidence type="ECO:0000256" key="5">
    <source>
        <dbReference type="RuleBase" id="RU003844"/>
    </source>
</evidence>
<evidence type="ECO:0000256" key="1">
    <source>
        <dbReference type="ARBA" id="ARBA00003361"/>
    </source>
</evidence>
<keyword evidence="3" id="KW-0813">Transport</keyword>
<dbReference type="Gene3D" id="3.30.70.3490">
    <property type="match status" value="1"/>
</dbReference>
<reference evidence="7" key="1">
    <citation type="submission" date="2013-01" db="EMBL/GenBank/DDBJ databases">
        <title>Draft Genome Sequence of a Mulberry Tree, Morus notabilis C.K. Schneid.</title>
        <authorList>
            <person name="He N."/>
            <person name="Zhao S."/>
        </authorList>
    </citation>
    <scope>NUCLEOTIDE SEQUENCE</scope>
</reference>
<dbReference type="GO" id="GO:0006869">
    <property type="term" value="P:lipid transport"/>
    <property type="evidence" value="ECO:0007669"/>
    <property type="project" value="UniProtKB-KW"/>
</dbReference>
<dbReference type="STRING" id="981085.W9QEG0"/>